<name>A0A150KSN9_9BACI</name>
<protein>
    <submittedName>
        <fullName evidence="2">Uncharacterized protein</fullName>
    </submittedName>
</protein>
<evidence type="ECO:0000313" key="3">
    <source>
        <dbReference type="Proteomes" id="UP000075666"/>
    </source>
</evidence>
<keyword evidence="3" id="KW-1185">Reference proteome</keyword>
<comment type="caution">
    <text evidence="2">The sequence shown here is derived from an EMBL/GenBank/DDBJ whole genome shotgun (WGS) entry which is preliminary data.</text>
</comment>
<dbReference type="Proteomes" id="UP000075666">
    <property type="component" value="Unassembled WGS sequence"/>
</dbReference>
<evidence type="ECO:0000256" key="1">
    <source>
        <dbReference type="SAM" id="Phobius"/>
    </source>
</evidence>
<keyword evidence="1" id="KW-0812">Transmembrane</keyword>
<evidence type="ECO:0000313" key="2">
    <source>
        <dbReference type="EMBL" id="KYD02655.1"/>
    </source>
</evidence>
<dbReference type="PATRIC" id="fig|46224.3.peg.3612"/>
<keyword evidence="1" id="KW-0472">Membrane</keyword>
<reference evidence="2 3" key="1">
    <citation type="submission" date="2016-01" db="EMBL/GenBank/DDBJ databases">
        <title>Genome Sequences of Twelve Sporeforming Bacillus Species Isolated from Foods.</title>
        <authorList>
            <person name="Berendsen E.M."/>
            <person name="Wells-Bennik M.H."/>
            <person name="Krawcyk A.O."/>
            <person name="De Jong A."/>
            <person name="Holsappel S."/>
            <person name="Eijlander R.T."/>
            <person name="Kuipers O.P."/>
        </authorList>
    </citation>
    <scope>NUCLEOTIDE SEQUENCE [LARGE SCALE GENOMIC DNA]</scope>
    <source>
        <strain evidence="2 3">B4102</strain>
    </source>
</reference>
<proteinExistence type="predicted"/>
<dbReference type="AlphaFoldDB" id="A0A150KSN9"/>
<keyword evidence="1" id="KW-1133">Transmembrane helix</keyword>
<feature type="transmembrane region" description="Helical" evidence="1">
    <location>
        <begin position="6"/>
        <end position="29"/>
    </location>
</feature>
<gene>
    <name evidence="2" type="ORF">B4102_0249</name>
</gene>
<organism evidence="2 3">
    <name type="scientific">Heyndrickxia sporothermodurans</name>
    <dbReference type="NCBI Taxonomy" id="46224"/>
    <lineage>
        <taxon>Bacteria</taxon>
        <taxon>Bacillati</taxon>
        <taxon>Bacillota</taxon>
        <taxon>Bacilli</taxon>
        <taxon>Bacillales</taxon>
        <taxon>Bacillaceae</taxon>
        <taxon>Heyndrickxia</taxon>
    </lineage>
</organism>
<accession>A0A150KSN9</accession>
<dbReference type="EMBL" id="LQYN01000071">
    <property type="protein sequence ID" value="KYD02655.1"/>
    <property type="molecule type" value="Genomic_DNA"/>
</dbReference>
<sequence length="37" mass="3966">MKEAYITMGTWVIIAVAIAFLAAIFTAGYDDKPGTSK</sequence>